<accession>A0A928Z8C2</accession>
<protein>
    <submittedName>
        <fullName evidence="1">TIGR00266 family protein</fullName>
    </submittedName>
</protein>
<comment type="caution">
    <text evidence="1">The sequence shown here is derived from an EMBL/GenBank/DDBJ whole genome shotgun (WGS) entry which is preliminary data.</text>
</comment>
<reference evidence="1" key="1">
    <citation type="submission" date="2020-10" db="EMBL/GenBank/DDBJ databases">
        <authorList>
            <person name="Castelo-Branco R."/>
            <person name="Eusebio N."/>
            <person name="Adriana R."/>
            <person name="Vieira A."/>
            <person name="Brugerolle De Fraissinette N."/>
            <person name="Rezende De Castro R."/>
            <person name="Schneider M.P."/>
            <person name="Vasconcelos V."/>
            <person name="Leao P.N."/>
        </authorList>
    </citation>
    <scope>NUCLEOTIDE SEQUENCE</scope>
    <source>
        <strain evidence="1">LEGE 11467</strain>
    </source>
</reference>
<evidence type="ECO:0000313" key="1">
    <source>
        <dbReference type="EMBL" id="MBE9041440.1"/>
    </source>
</evidence>
<gene>
    <name evidence="1" type="ORF">IQ235_11675</name>
</gene>
<dbReference type="Pfam" id="PF01987">
    <property type="entry name" value="AIM24"/>
    <property type="match status" value="1"/>
</dbReference>
<dbReference type="AlphaFoldDB" id="A0A928Z8C2"/>
<dbReference type="InterPro" id="IPR002838">
    <property type="entry name" value="AIM24"/>
</dbReference>
<proteinExistence type="predicted"/>
<name>A0A928Z8C2_9CYAN</name>
<evidence type="ECO:0000313" key="2">
    <source>
        <dbReference type="Proteomes" id="UP000621799"/>
    </source>
</evidence>
<dbReference type="EMBL" id="JADEXN010000196">
    <property type="protein sequence ID" value="MBE9041440.1"/>
    <property type="molecule type" value="Genomic_DNA"/>
</dbReference>
<dbReference type="RefSeq" id="WP_264321649.1">
    <property type="nucleotide sequence ID" value="NZ_JADEXN010000196.1"/>
</dbReference>
<sequence>MNIELVNQPDSTIARVILDGGEEVVAEAGSMVAMSGFINANTTLRKGKGGGILGGIKRMVAGESLFLSVFNSPMPGGEVFLAPRLMGDITLHEMAGQELVIQATSYLASASGVNIDLGFQGFKSLFSGESIFWLTASGYGSLLMTSFGGVYEVNVEDEYIVDTGHIVAFDKNLTFEITKPGGSWLGAFLGGEGLVCRFKGRGKVYCQTHNSIAFGRNIGLQLPPAAASNSKLGLVGQLLKLIQF</sequence>
<dbReference type="PANTHER" id="PTHR43657:SF1">
    <property type="entry name" value="ALTERED INHERITANCE OF MITOCHONDRIA PROTEIN 24, MITOCHONDRIAL"/>
    <property type="match status" value="1"/>
</dbReference>
<organism evidence="1 2">
    <name type="scientific">Zarconia navalis LEGE 11467</name>
    <dbReference type="NCBI Taxonomy" id="1828826"/>
    <lineage>
        <taxon>Bacteria</taxon>
        <taxon>Bacillati</taxon>
        <taxon>Cyanobacteriota</taxon>
        <taxon>Cyanophyceae</taxon>
        <taxon>Oscillatoriophycideae</taxon>
        <taxon>Oscillatoriales</taxon>
        <taxon>Oscillatoriales incertae sedis</taxon>
        <taxon>Zarconia</taxon>
        <taxon>Zarconia navalis</taxon>
    </lineage>
</organism>
<keyword evidence="2" id="KW-1185">Reference proteome</keyword>
<dbReference type="InterPro" id="IPR016031">
    <property type="entry name" value="Trp_RNA-bd_attenuator-like_dom"/>
</dbReference>
<dbReference type="PANTHER" id="PTHR43657">
    <property type="entry name" value="TRYPTOPHAN RNA-BINDING ATTENUATOR PROTEIN-LIKE PROTEIN"/>
    <property type="match status" value="1"/>
</dbReference>
<dbReference type="NCBIfam" id="TIGR00266">
    <property type="entry name" value="TIGR00266 family protein"/>
    <property type="match status" value="1"/>
</dbReference>
<dbReference type="InterPro" id="IPR036983">
    <property type="entry name" value="AIM24_sf"/>
</dbReference>
<dbReference type="SUPFAM" id="SSF51219">
    <property type="entry name" value="TRAP-like"/>
    <property type="match status" value="1"/>
</dbReference>
<dbReference type="Proteomes" id="UP000621799">
    <property type="component" value="Unassembled WGS sequence"/>
</dbReference>
<dbReference type="Gene3D" id="3.60.160.10">
    <property type="entry name" value="Mitochondrial biogenesis AIM24"/>
    <property type="match status" value="1"/>
</dbReference>